<feature type="binding site" evidence="8">
    <location>
        <position position="1048"/>
    </location>
    <ligand>
        <name>Zn(2+)</name>
        <dbReference type="ChEBI" id="CHEBI:29105"/>
        <label>1</label>
    </ligand>
</feature>
<dbReference type="SUPFAM" id="SSF55781">
    <property type="entry name" value="GAF domain-like"/>
    <property type="match status" value="2"/>
</dbReference>
<dbReference type="Gene3D" id="3.30.450.20">
    <property type="entry name" value="PAS domain"/>
    <property type="match status" value="1"/>
</dbReference>
<evidence type="ECO:0000256" key="5">
    <source>
        <dbReference type="ARBA" id="ARBA00022801"/>
    </source>
</evidence>
<keyword evidence="13" id="KW-1185">Reference proteome</keyword>
<dbReference type="EMBL" id="CAJZBQ010000040">
    <property type="protein sequence ID" value="CAG9326132.1"/>
    <property type="molecule type" value="Genomic_DNA"/>
</dbReference>
<evidence type="ECO:0000256" key="1">
    <source>
        <dbReference type="ARBA" id="ARBA00004703"/>
    </source>
</evidence>
<feature type="domain" description="PAS" evidence="10">
    <location>
        <begin position="752"/>
        <end position="806"/>
    </location>
</feature>
<dbReference type="InterPro" id="IPR002073">
    <property type="entry name" value="PDEase_catalytic_dom"/>
</dbReference>
<evidence type="ECO:0000256" key="7">
    <source>
        <dbReference type="PIRSR" id="PIRSR623088-1"/>
    </source>
</evidence>
<feature type="binding site" evidence="8">
    <location>
        <position position="1085"/>
    </location>
    <ligand>
        <name>Zn(2+)</name>
        <dbReference type="ChEBI" id="CHEBI:29105"/>
        <label>2</label>
    </ligand>
</feature>
<dbReference type="InterPro" id="IPR000014">
    <property type="entry name" value="PAS"/>
</dbReference>
<keyword evidence="4 8" id="KW-0479">Metal-binding</keyword>
<keyword evidence="3" id="KW-0140">cGMP</keyword>
<keyword evidence="6" id="KW-0114">cAMP</keyword>
<dbReference type="PRINTS" id="PR00387">
    <property type="entry name" value="PDIESTERASE1"/>
</dbReference>
<feature type="binding site" evidence="8">
    <location>
        <position position="1198"/>
    </location>
    <ligand>
        <name>Zn(2+)</name>
        <dbReference type="ChEBI" id="CHEBI:29105"/>
        <label>1</label>
    </ligand>
</feature>
<dbReference type="InterPro" id="IPR003607">
    <property type="entry name" value="HD/PDEase_dom"/>
</dbReference>
<dbReference type="PROSITE" id="PS00126">
    <property type="entry name" value="PDEASE_I_1"/>
    <property type="match status" value="1"/>
</dbReference>
<feature type="binding site" evidence="8">
    <location>
        <position position="1084"/>
    </location>
    <ligand>
        <name>Zn(2+)</name>
        <dbReference type="ChEBI" id="CHEBI:29105"/>
        <label>1</label>
    </ligand>
</feature>
<comment type="cofactor">
    <cofactor evidence="9">
        <name>a divalent metal cation</name>
        <dbReference type="ChEBI" id="CHEBI:60240"/>
    </cofactor>
    <text evidence="9">Binds 2 divalent metal cations per subunit. Site 1 may preferentially bind zinc ions, while site 2 has a preference for magnesium and/or manganese ions.</text>
</comment>
<dbReference type="GO" id="GO:0007165">
    <property type="term" value="P:signal transduction"/>
    <property type="evidence" value="ECO:0007669"/>
    <property type="project" value="InterPro"/>
</dbReference>
<accession>A0AAU9JPC7</accession>
<dbReference type="InterPro" id="IPR023088">
    <property type="entry name" value="PDEase"/>
</dbReference>
<dbReference type="GO" id="GO:0004114">
    <property type="term" value="F:3',5'-cyclic-nucleotide phosphodiesterase activity"/>
    <property type="evidence" value="ECO:0007669"/>
    <property type="project" value="InterPro"/>
</dbReference>
<dbReference type="InterPro" id="IPR036971">
    <property type="entry name" value="PDEase_catalytic_dom_sf"/>
</dbReference>
<dbReference type="SMART" id="SM00065">
    <property type="entry name" value="GAF"/>
    <property type="match status" value="1"/>
</dbReference>
<feature type="active site" description="Proton donor" evidence="7">
    <location>
        <position position="1044"/>
    </location>
</feature>
<comment type="pathway">
    <text evidence="1">Purine metabolism; 3',5'-cyclic AMP degradation; AMP from 3',5'-cyclic AMP: step 1/1.</text>
</comment>
<dbReference type="InterPro" id="IPR029016">
    <property type="entry name" value="GAF-like_dom_sf"/>
</dbReference>
<dbReference type="SUPFAM" id="SSF109604">
    <property type="entry name" value="HD-domain/PDEase-like"/>
    <property type="match status" value="1"/>
</dbReference>
<dbReference type="Pfam" id="PF00233">
    <property type="entry name" value="PDEase_I"/>
    <property type="match status" value="1"/>
</dbReference>
<evidence type="ECO:0000256" key="2">
    <source>
        <dbReference type="ARBA" id="ARBA00006437"/>
    </source>
</evidence>
<keyword evidence="5 9" id="KW-0378">Hydrolase</keyword>
<comment type="similarity">
    <text evidence="2">Belongs to the cyclic nucleotide phosphodiesterase family. PDE8 subfamily.</text>
</comment>
<organism evidence="12 13">
    <name type="scientific">Blepharisma stoltei</name>
    <dbReference type="NCBI Taxonomy" id="1481888"/>
    <lineage>
        <taxon>Eukaryota</taxon>
        <taxon>Sar</taxon>
        <taxon>Alveolata</taxon>
        <taxon>Ciliophora</taxon>
        <taxon>Postciliodesmatophora</taxon>
        <taxon>Heterotrichea</taxon>
        <taxon>Heterotrichida</taxon>
        <taxon>Blepharismidae</taxon>
        <taxon>Blepharisma</taxon>
    </lineage>
</organism>
<feature type="binding site" evidence="8">
    <location>
        <position position="1085"/>
    </location>
    <ligand>
        <name>Zn(2+)</name>
        <dbReference type="ChEBI" id="CHEBI:29105"/>
        <label>1</label>
    </ligand>
</feature>
<gene>
    <name evidence="12" type="ORF">BSTOLATCC_MIC40566</name>
</gene>
<dbReference type="CDD" id="cd00077">
    <property type="entry name" value="HDc"/>
    <property type="match status" value="1"/>
</dbReference>
<dbReference type="PROSITE" id="PS51845">
    <property type="entry name" value="PDEASE_I_2"/>
    <property type="match status" value="1"/>
</dbReference>
<dbReference type="PROSITE" id="PS50112">
    <property type="entry name" value="PAS"/>
    <property type="match status" value="1"/>
</dbReference>
<dbReference type="PANTHER" id="PTHR11347">
    <property type="entry name" value="CYCLIC NUCLEOTIDE PHOSPHODIESTERASE"/>
    <property type="match status" value="1"/>
</dbReference>
<dbReference type="InterPro" id="IPR003018">
    <property type="entry name" value="GAF"/>
</dbReference>
<evidence type="ECO:0000259" key="11">
    <source>
        <dbReference type="PROSITE" id="PS51845"/>
    </source>
</evidence>
<evidence type="ECO:0000256" key="3">
    <source>
        <dbReference type="ARBA" id="ARBA00022535"/>
    </source>
</evidence>
<proteinExistence type="inferred from homology"/>
<reference evidence="12" key="1">
    <citation type="submission" date="2021-09" db="EMBL/GenBank/DDBJ databases">
        <authorList>
            <consortium name="AG Swart"/>
            <person name="Singh M."/>
            <person name="Singh A."/>
            <person name="Seah K."/>
            <person name="Emmerich C."/>
        </authorList>
    </citation>
    <scope>NUCLEOTIDE SEQUENCE</scope>
    <source>
        <strain evidence="12">ATCC30299</strain>
    </source>
</reference>
<sequence length="1300" mass="148007">MNGKMLSKKHFLSLEGRKIKDKSPIASFSSPGEVLLYCTRYFSKIIKMKNLSTEDAKSWIVSMCKELISVSKVEVFIKEKNKLRLLGEKDQQFIINLGSNILPSIAAISNKHQMINNSHFSSIYTSNSESVINLAKNKNILERFRNVCAVPISEGENSKVYGVIMLYDKFDYDLSSKNFTFNDVLIAQSIGLFLFELIGKSEKISDLSETISVKRSGSTLNTENFVDYSLTDRARYKKPNNRIKFTSPRILNISSNEKSSKIEELKKIMEKSENAILVYSQSLDKIIPCQKATFFLKEKNKDTLYDITNDRHLPSSGLVKVCLDSQSIINIQNKAHIHPKFDVKIDSLCLSQKIDSYLCIPILDSSKLQIGAICFVNTFSPTTTSEIALGNNLSLIPKDIPSINKSEELNENKPLTGHQKYNILLKWSIKFSSITQLAQKKIRTSTAIIQRFASENRIGHLLSLGLEMLKHLINCEDIIGIYKENHKFSKYSAKNEKNEVLDPNNVKQAYVDAIKDRRIITMKNLETKENCLIVPFVSGENAFIIEAKNKKDDCSQDFSDYTADDKGSLSEAANVMFMVLNNTDRADEVIKFKQLIQKFACLEDTYEAINSLRCASQEITNCERSIIYGREGENLIVKSHSEEFEFPWNFSIPYGKGITGTVAQQCKTAVINNIHDDLRFDAYFDNVHGYNLKNMICMPVLDSRGKAVAILEVINKKDGDLNEDDVEVLSCFAGIIGAIFKNTQQFKKSREEYFLFTNILNSIGSYTLVIEIEGKLIYSNRQVEDTLGINIEDAKNGSFEEWLQPNHLLISDINCILQNQKKRIHKPAQRIYKCSEIEKASLMFDYFLVPVIDIGTLEITGAIIILEDVTAFEELNSKLALMEQKLSSLSSAPLIVETSLQKCINKLTMISSKFEPDSDFCLIINDVIDTLKRGNLNKLKLDSRSLGPNLRSTLSEYAKFEKSPGPRIEVCEFPNNSGNFQKSDAGIEVLQNWSLNAFEVDNHFVYIKSMLKHFNLLKEFDIKTSKLNEFVISVKDHYHANPFHSFIHGFTVMHSSFWFFSNTKAVAIFKAHEILAQLIAALCHDVDHTGHTNTYEVNSSSKFAITHNDKSVLENHHASLTFHILQHESTNIFENIPPTTFRAIRKLMIKCILWTDMVKHFHMVSCMNTRFNDLNEKPIGTLGDDCEKVGALMLHLSDLGHSAKEFSLYSEWSRRVCKEFSQQYKDELENGLPTTEFMKNLDQPYQYYKGETGFLTIIAKPLWDCVNLWLGPEINICMENLNENIKRYQEKAEEASITPS</sequence>
<evidence type="ECO:0000313" key="12">
    <source>
        <dbReference type="EMBL" id="CAG9326132.1"/>
    </source>
</evidence>
<comment type="caution">
    <text evidence="12">The sequence shown here is derived from an EMBL/GenBank/DDBJ whole genome shotgun (WGS) entry which is preliminary data.</text>
</comment>
<evidence type="ECO:0000256" key="6">
    <source>
        <dbReference type="ARBA" id="ARBA00023149"/>
    </source>
</evidence>
<evidence type="ECO:0000313" key="13">
    <source>
        <dbReference type="Proteomes" id="UP001162131"/>
    </source>
</evidence>
<dbReference type="GO" id="GO:0046872">
    <property type="term" value="F:metal ion binding"/>
    <property type="evidence" value="ECO:0007669"/>
    <property type="project" value="UniProtKB-KW"/>
</dbReference>
<evidence type="ECO:0000256" key="4">
    <source>
        <dbReference type="ARBA" id="ARBA00022723"/>
    </source>
</evidence>
<evidence type="ECO:0000256" key="9">
    <source>
        <dbReference type="RuleBase" id="RU363067"/>
    </source>
</evidence>
<dbReference type="Gene3D" id="1.10.1300.10">
    <property type="entry name" value="3'5'-cyclic nucleotide phosphodiesterase, catalytic domain"/>
    <property type="match status" value="1"/>
</dbReference>
<feature type="domain" description="PDEase" evidence="11">
    <location>
        <begin position="942"/>
        <end position="1295"/>
    </location>
</feature>
<protein>
    <recommendedName>
        <fullName evidence="9">Phosphodiesterase</fullName>
        <ecNumber evidence="9">3.1.4.-</ecNumber>
    </recommendedName>
</protein>
<dbReference type="EC" id="3.1.4.-" evidence="9"/>
<dbReference type="InterPro" id="IPR023174">
    <property type="entry name" value="PDEase_CS"/>
</dbReference>
<dbReference type="Gene3D" id="3.30.450.40">
    <property type="match status" value="2"/>
</dbReference>
<dbReference type="Pfam" id="PF01590">
    <property type="entry name" value="GAF"/>
    <property type="match status" value="1"/>
</dbReference>
<evidence type="ECO:0000256" key="8">
    <source>
        <dbReference type="PIRSR" id="PIRSR623088-3"/>
    </source>
</evidence>
<name>A0AAU9JPC7_9CILI</name>
<dbReference type="Proteomes" id="UP001162131">
    <property type="component" value="Unassembled WGS sequence"/>
</dbReference>
<evidence type="ECO:0000259" key="10">
    <source>
        <dbReference type="PROSITE" id="PS50112"/>
    </source>
</evidence>